<evidence type="ECO:0000256" key="1">
    <source>
        <dbReference type="SAM" id="MobiDB-lite"/>
    </source>
</evidence>
<dbReference type="Proteomes" id="UP000011885">
    <property type="component" value="Unassembled WGS sequence"/>
</dbReference>
<dbReference type="EMBL" id="ANOH01000008">
    <property type="protein sequence ID" value="EMI58409.1"/>
    <property type="molecule type" value="Genomic_DNA"/>
</dbReference>
<name>M5UAT2_9BACT</name>
<evidence type="ECO:0000256" key="2">
    <source>
        <dbReference type="SAM" id="SignalP"/>
    </source>
</evidence>
<feature type="compositionally biased region" description="Basic and acidic residues" evidence="1">
    <location>
        <begin position="225"/>
        <end position="234"/>
    </location>
</feature>
<feature type="chain" id="PRO_5004073321" evidence="2">
    <location>
        <begin position="24"/>
        <end position="747"/>
    </location>
</feature>
<gene>
    <name evidence="3" type="ORF">RSSM_00136</name>
</gene>
<dbReference type="OrthoDB" id="248057at2"/>
<feature type="signal peptide" evidence="2">
    <location>
        <begin position="1"/>
        <end position="23"/>
    </location>
</feature>
<reference evidence="3 4" key="1">
    <citation type="journal article" date="2013" name="Mar. Genomics">
        <title>Expression of sulfatases in Rhodopirellula baltica and the diversity of sulfatases in the genus Rhodopirellula.</title>
        <authorList>
            <person name="Wegner C.E."/>
            <person name="Richter-Heitmann T."/>
            <person name="Klindworth A."/>
            <person name="Klockow C."/>
            <person name="Richter M."/>
            <person name="Achstetter T."/>
            <person name="Glockner F.O."/>
            <person name="Harder J."/>
        </authorList>
    </citation>
    <scope>NUCLEOTIDE SEQUENCE [LARGE SCALE GENOMIC DNA]</scope>
    <source>
        <strain evidence="3 4">SM41</strain>
    </source>
</reference>
<evidence type="ECO:0000313" key="4">
    <source>
        <dbReference type="Proteomes" id="UP000011885"/>
    </source>
</evidence>
<sequence>MLQLNGFSIAALFAVIVPALCPAGLTARTSADWPIVENAPVSIQPASMHVSHDAGPSLSAYPPLPEGAVLLNSSVHYFDSIDRVAGLLDTIDRAREALDPDRLPNLEKAEAAVIEAMAGIESYLERSTNDSNQSAWLSYLTLEPLSDAISNGDSVSKRGRAAVELESRLRGLHVGLELEPMVRLRRNLQTYIAALRYSDPKRGLQSVEKQLDAIAELFVVKDETPKRARDRGGDSSEEAASPGLTHRRLDELSAEEIARLERLLSGLSDANQAPAVTSQIRSYFSKPNLRGWVDGRTITDALSRPVNNPNDVNDCILGTRLLGSARIVGNVTAQLLPSDGHVRLMVRMDGAFSSNTRGFRKPITLDSNANGQVYAARQFAITERGIVLGATVGTADLSSRVKRINHPLKLVRKIAMRKANEQRPLAEAISENKLRDQTVREFDMQTAKAAEREFPSIDEAINPWFRRLDLPALTRTIGSTTNAVYSRANLQRDSGLAALVEPPSLSAIRSATGQGIHPGSYFSAVQVHQSVLDNTITNLLSGQTMSPAKINELVGALGIALPKPIPAPPEVTAAIIETSVGVDLDVDELSLDTVVDTVAEVADSEPAPSEEDFEVDLHSFRPVFVEADNQTLRIGLRGTRFAQGDREIKRTLEVAATYRPVIGEDSTMWLIRDDEVDLSFPGTRRLTISQTAIKTNMEKSFNDLFPNELLHRNFTLPETIKLPALAGRELKVHAIDLTDGWISIAVR</sequence>
<proteinExistence type="predicted"/>
<organism evidence="3 4">
    <name type="scientific">Rhodopirellula sallentina SM41</name>
    <dbReference type="NCBI Taxonomy" id="1263870"/>
    <lineage>
        <taxon>Bacteria</taxon>
        <taxon>Pseudomonadati</taxon>
        <taxon>Planctomycetota</taxon>
        <taxon>Planctomycetia</taxon>
        <taxon>Pirellulales</taxon>
        <taxon>Pirellulaceae</taxon>
        <taxon>Rhodopirellula</taxon>
    </lineage>
</organism>
<feature type="region of interest" description="Disordered" evidence="1">
    <location>
        <begin position="225"/>
        <end position="246"/>
    </location>
</feature>
<dbReference type="PATRIC" id="fig|1263870.3.peg.153"/>
<comment type="caution">
    <text evidence="3">The sequence shown here is derived from an EMBL/GenBank/DDBJ whole genome shotgun (WGS) entry which is preliminary data.</text>
</comment>
<dbReference type="AlphaFoldDB" id="M5UAT2"/>
<accession>M5UAT2</accession>
<keyword evidence="4" id="KW-1185">Reference proteome</keyword>
<evidence type="ECO:0000313" key="3">
    <source>
        <dbReference type="EMBL" id="EMI58409.1"/>
    </source>
</evidence>
<keyword evidence="2" id="KW-0732">Signal</keyword>
<protein>
    <submittedName>
        <fullName evidence="3">Putative secreted protein</fullName>
    </submittedName>
</protein>
<dbReference type="RefSeq" id="WP_008673264.1">
    <property type="nucleotide sequence ID" value="NZ_ANOH01000008.1"/>
</dbReference>